<evidence type="ECO:0000256" key="6">
    <source>
        <dbReference type="ARBA" id="ARBA00023125"/>
    </source>
</evidence>
<keyword evidence="2" id="KW-0479">Metal-binding</keyword>
<dbReference type="FunFam" id="3.30.160.60:FF:001465">
    <property type="entry name" value="Zinc finger protein 560"/>
    <property type="match status" value="1"/>
</dbReference>
<feature type="domain" description="C2H2-type" evidence="10">
    <location>
        <begin position="228"/>
        <end position="255"/>
    </location>
</feature>
<dbReference type="EMBL" id="WHUW01000010">
    <property type="protein sequence ID" value="KAF8441472.1"/>
    <property type="molecule type" value="Genomic_DNA"/>
</dbReference>
<feature type="domain" description="C2H2-type" evidence="10">
    <location>
        <begin position="256"/>
        <end position="285"/>
    </location>
</feature>
<organism evidence="11 12">
    <name type="scientific">Boletus edulis BED1</name>
    <dbReference type="NCBI Taxonomy" id="1328754"/>
    <lineage>
        <taxon>Eukaryota</taxon>
        <taxon>Fungi</taxon>
        <taxon>Dikarya</taxon>
        <taxon>Basidiomycota</taxon>
        <taxon>Agaricomycotina</taxon>
        <taxon>Agaricomycetes</taxon>
        <taxon>Agaricomycetidae</taxon>
        <taxon>Boletales</taxon>
        <taxon>Boletineae</taxon>
        <taxon>Boletaceae</taxon>
        <taxon>Boletoideae</taxon>
        <taxon>Boletus</taxon>
    </lineage>
</organism>
<dbReference type="PANTHER" id="PTHR23235:SF120">
    <property type="entry name" value="KRUPPEL-LIKE FACTOR 15"/>
    <property type="match status" value="1"/>
</dbReference>
<dbReference type="GO" id="GO:0000978">
    <property type="term" value="F:RNA polymerase II cis-regulatory region sequence-specific DNA binding"/>
    <property type="evidence" value="ECO:0007669"/>
    <property type="project" value="TreeGrafter"/>
</dbReference>
<evidence type="ECO:0000256" key="8">
    <source>
        <dbReference type="PROSITE-ProRule" id="PRU00042"/>
    </source>
</evidence>
<evidence type="ECO:0000313" key="12">
    <source>
        <dbReference type="Proteomes" id="UP001194468"/>
    </source>
</evidence>
<evidence type="ECO:0000256" key="3">
    <source>
        <dbReference type="ARBA" id="ARBA00022737"/>
    </source>
</evidence>
<reference evidence="11" key="2">
    <citation type="journal article" date="2020" name="Nat. Commun.">
        <title>Large-scale genome sequencing of mycorrhizal fungi provides insights into the early evolution of symbiotic traits.</title>
        <authorList>
            <person name="Miyauchi S."/>
            <person name="Kiss E."/>
            <person name="Kuo A."/>
            <person name="Drula E."/>
            <person name="Kohler A."/>
            <person name="Sanchez-Garcia M."/>
            <person name="Morin E."/>
            <person name="Andreopoulos B."/>
            <person name="Barry K.W."/>
            <person name="Bonito G."/>
            <person name="Buee M."/>
            <person name="Carver A."/>
            <person name="Chen C."/>
            <person name="Cichocki N."/>
            <person name="Clum A."/>
            <person name="Culley D."/>
            <person name="Crous P.W."/>
            <person name="Fauchery L."/>
            <person name="Girlanda M."/>
            <person name="Hayes R.D."/>
            <person name="Keri Z."/>
            <person name="LaButti K."/>
            <person name="Lipzen A."/>
            <person name="Lombard V."/>
            <person name="Magnuson J."/>
            <person name="Maillard F."/>
            <person name="Murat C."/>
            <person name="Nolan M."/>
            <person name="Ohm R.A."/>
            <person name="Pangilinan J."/>
            <person name="Pereira M.F."/>
            <person name="Perotto S."/>
            <person name="Peter M."/>
            <person name="Pfister S."/>
            <person name="Riley R."/>
            <person name="Sitrit Y."/>
            <person name="Stielow J.B."/>
            <person name="Szollosi G."/>
            <person name="Zifcakova L."/>
            <person name="Stursova M."/>
            <person name="Spatafora J.W."/>
            <person name="Tedersoo L."/>
            <person name="Vaario L.M."/>
            <person name="Yamada A."/>
            <person name="Yan M."/>
            <person name="Wang P."/>
            <person name="Xu J."/>
            <person name="Bruns T."/>
            <person name="Baldrian P."/>
            <person name="Vilgalys R."/>
            <person name="Dunand C."/>
            <person name="Henrissat B."/>
            <person name="Grigoriev I.V."/>
            <person name="Hibbett D."/>
            <person name="Nagy L.G."/>
            <person name="Martin F.M."/>
        </authorList>
    </citation>
    <scope>NUCLEOTIDE SEQUENCE</scope>
    <source>
        <strain evidence="11">BED1</strain>
    </source>
</reference>
<dbReference type="PROSITE" id="PS50157">
    <property type="entry name" value="ZINC_FINGER_C2H2_2"/>
    <property type="match status" value="2"/>
</dbReference>
<dbReference type="PANTHER" id="PTHR23235">
    <property type="entry name" value="KRUEPPEL-LIKE TRANSCRIPTION FACTOR"/>
    <property type="match status" value="1"/>
</dbReference>
<keyword evidence="7" id="KW-0539">Nucleus</keyword>
<protein>
    <recommendedName>
        <fullName evidence="10">C2H2-type domain-containing protein</fullName>
    </recommendedName>
</protein>
<evidence type="ECO:0000256" key="5">
    <source>
        <dbReference type="ARBA" id="ARBA00022833"/>
    </source>
</evidence>
<dbReference type="Gene3D" id="3.30.160.60">
    <property type="entry name" value="Classic Zinc Finger"/>
    <property type="match status" value="2"/>
</dbReference>
<evidence type="ECO:0000256" key="2">
    <source>
        <dbReference type="ARBA" id="ARBA00022723"/>
    </source>
</evidence>
<dbReference type="InterPro" id="IPR036236">
    <property type="entry name" value="Znf_C2H2_sf"/>
</dbReference>
<gene>
    <name evidence="11" type="ORF">L210DRAFT_3537269</name>
</gene>
<keyword evidence="12" id="KW-1185">Reference proteome</keyword>
<feature type="compositionally biased region" description="Basic and acidic residues" evidence="9">
    <location>
        <begin position="76"/>
        <end position="91"/>
    </location>
</feature>
<keyword evidence="5" id="KW-0862">Zinc</keyword>
<dbReference type="InterPro" id="IPR013087">
    <property type="entry name" value="Znf_C2H2_type"/>
</dbReference>
<dbReference type="SUPFAM" id="SSF57667">
    <property type="entry name" value="beta-beta-alpha zinc fingers"/>
    <property type="match status" value="1"/>
</dbReference>
<evidence type="ECO:0000259" key="10">
    <source>
        <dbReference type="PROSITE" id="PS50157"/>
    </source>
</evidence>
<dbReference type="AlphaFoldDB" id="A0AAD4BX13"/>
<reference evidence="11" key="1">
    <citation type="submission" date="2019-10" db="EMBL/GenBank/DDBJ databases">
        <authorList>
            <consortium name="DOE Joint Genome Institute"/>
            <person name="Kuo A."/>
            <person name="Miyauchi S."/>
            <person name="Kiss E."/>
            <person name="Drula E."/>
            <person name="Kohler A."/>
            <person name="Sanchez-Garcia M."/>
            <person name="Andreopoulos B."/>
            <person name="Barry K.W."/>
            <person name="Bonito G."/>
            <person name="Buee M."/>
            <person name="Carver A."/>
            <person name="Chen C."/>
            <person name="Cichocki N."/>
            <person name="Clum A."/>
            <person name="Culley D."/>
            <person name="Crous P.W."/>
            <person name="Fauchery L."/>
            <person name="Girlanda M."/>
            <person name="Hayes R."/>
            <person name="Keri Z."/>
            <person name="LaButti K."/>
            <person name="Lipzen A."/>
            <person name="Lombard V."/>
            <person name="Magnuson J."/>
            <person name="Maillard F."/>
            <person name="Morin E."/>
            <person name="Murat C."/>
            <person name="Nolan M."/>
            <person name="Ohm R."/>
            <person name="Pangilinan J."/>
            <person name="Pereira M."/>
            <person name="Perotto S."/>
            <person name="Peter M."/>
            <person name="Riley R."/>
            <person name="Sitrit Y."/>
            <person name="Stielow B."/>
            <person name="Szollosi G."/>
            <person name="Zifcakova L."/>
            <person name="Stursova M."/>
            <person name="Spatafora J.W."/>
            <person name="Tedersoo L."/>
            <person name="Vaario L.-M."/>
            <person name="Yamada A."/>
            <person name="Yan M."/>
            <person name="Wang P."/>
            <person name="Xu J."/>
            <person name="Bruns T."/>
            <person name="Baldrian P."/>
            <person name="Vilgalys R."/>
            <person name="Henrissat B."/>
            <person name="Grigoriev I.V."/>
            <person name="Hibbett D."/>
            <person name="Nagy L.G."/>
            <person name="Martin F.M."/>
        </authorList>
    </citation>
    <scope>NUCLEOTIDE SEQUENCE</scope>
    <source>
        <strain evidence="11">BED1</strain>
    </source>
</reference>
<dbReference type="GO" id="GO:0000981">
    <property type="term" value="F:DNA-binding transcription factor activity, RNA polymerase II-specific"/>
    <property type="evidence" value="ECO:0007669"/>
    <property type="project" value="TreeGrafter"/>
</dbReference>
<proteinExistence type="predicted"/>
<comment type="subcellular location">
    <subcellularLocation>
        <location evidence="1">Nucleus</location>
    </subcellularLocation>
</comment>
<dbReference type="Pfam" id="PF00096">
    <property type="entry name" value="zf-C2H2"/>
    <property type="match status" value="2"/>
</dbReference>
<feature type="region of interest" description="Disordered" evidence="9">
    <location>
        <begin position="277"/>
        <end position="299"/>
    </location>
</feature>
<evidence type="ECO:0000256" key="1">
    <source>
        <dbReference type="ARBA" id="ARBA00004123"/>
    </source>
</evidence>
<dbReference type="FunFam" id="3.30.160.60:FF:001102">
    <property type="entry name" value="Transcription factor IIIA"/>
    <property type="match status" value="1"/>
</dbReference>
<keyword evidence="4 8" id="KW-0863">Zinc-finger</keyword>
<evidence type="ECO:0000313" key="11">
    <source>
        <dbReference type="EMBL" id="KAF8441472.1"/>
    </source>
</evidence>
<feature type="compositionally biased region" description="Polar residues" evidence="9">
    <location>
        <begin position="124"/>
        <end position="134"/>
    </location>
</feature>
<name>A0AAD4BX13_BOLED</name>
<sequence length="299" mass="33430">MGAMTVFPYINYGAACSVLPSNFATIPMSDRKMYREDARPTLPPVRDLFRDELSRSPRPPINMSPPWIVPGTRVDQNFDRSFSRGERRQDSQLDGPGVQRSTPSTAYYSHSTQQRYDGRAGSRPSPSGNLASSTSHHHTQLHPQYRARSTSQADQRPASHDQYTPGSHPYSNSAAQAYNYSYTTTGISSRDSGTYSEGYARDQYRELTVPVASEVRQPSTSSPSSLKYECEYCGKGFTRPSSLKIHLNSHTGEKPFVCTFEGCGRCFSVLSNMRRHARVHAEPPSRNQEGSSDEHSDRQ</sequence>
<accession>A0AAD4BX13</accession>
<dbReference type="PROSITE" id="PS00028">
    <property type="entry name" value="ZINC_FINGER_C2H2_1"/>
    <property type="match status" value="2"/>
</dbReference>
<feature type="compositionally biased region" description="Polar residues" evidence="9">
    <location>
        <begin position="99"/>
        <end position="115"/>
    </location>
</feature>
<dbReference type="SMART" id="SM00355">
    <property type="entry name" value="ZnF_C2H2"/>
    <property type="match status" value="2"/>
</dbReference>
<dbReference type="Proteomes" id="UP001194468">
    <property type="component" value="Unassembled WGS sequence"/>
</dbReference>
<keyword evidence="6" id="KW-0238">DNA-binding</keyword>
<dbReference type="GO" id="GO:0000122">
    <property type="term" value="P:negative regulation of transcription by RNA polymerase II"/>
    <property type="evidence" value="ECO:0007669"/>
    <property type="project" value="UniProtKB-ARBA"/>
</dbReference>
<comment type="caution">
    <text evidence="11">The sequence shown here is derived from an EMBL/GenBank/DDBJ whole genome shotgun (WGS) entry which is preliminary data.</text>
</comment>
<dbReference type="GO" id="GO:0008270">
    <property type="term" value="F:zinc ion binding"/>
    <property type="evidence" value="ECO:0007669"/>
    <property type="project" value="UniProtKB-KW"/>
</dbReference>
<evidence type="ECO:0000256" key="7">
    <source>
        <dbReference type="ARBA" id="ARBA00023242"/>
    </source>
</evidence>
<feature type="compositionally biased region" description="Polar residues" evidence="9">
    <location>
        <begin position="161"/>
        <end position="172"/>
    </location>
</feature>
<evidence type="ECO:0000256" key="4">
    <source>
        <dbReference type="ARBA" id="ARBA00022771"/>
    </source>
</evidence>
<evidence type="ECO:0000256" key="9">
    <source>
        <dbReference type="SAM" id="MobiDB-lite"/>
    </source>
</evidence>
<keyword evidence="3" id="KW-0677">Repeat</keyword>
<feature type="region of interest" description="Disordered" evidence="9">
    <location>
        <begin position="52"/>
        <end position="172"/>
    </location>
</feature>
<dbReference type="GO" id="GO:0005634">
    <property type="term" value="C:nucleus"/>
    <property type="evidence" value="ECO:0007669"/>
    <property type="project" value="UniProtKB-SubCell"/>
</dbReference>